<keyword evidence="4" id="KW-1185">Reference proteome</keyword>
<keyword evidence="1" id="KW-0175">Coiled coil</keyword>
<dbReference type="EMBL" id="JAWDJX010000075">
    <property type="protein sequence ID" value="KAK3046913.1"/>
    <property type="molecule type" value="Genomic_DNA"/>
</dbReference>
<comment type="caution">
    <text evidence="3">The sequence shown here is derived from an EMBL/GenBank/DDBJ whole genome shotgun (WGS) entry which is preliminary data.</text>
</comment>
<protein>
    <recommendedName>
        <fullName evidence="2">F-box domain-containing protein</fullName>
    </recommendedName>
</protein>
<dbReference type="AlphaFoldDB" id="A0AAJ0DBZ3"/>
<dbReference type="Proteomes" id="UP001271007">
    <property type="component" value="Unassembled WGS sequence"/>
</dbReference>
<dbReference type="CDD" id="cd09917">
    <property type="entry name" value="F-box_SF"/>
    <property type="match status" value="1"/>
</dbReference>
<feature type="coiled-coil region" evidence="1">
    <location>
        <begin position="125"/>
        <end position="152"/>
    </location>
</feature>
<dbReference type="SUPFAM" id="SSF52047">
    <property type="entry name" value="RNI-like"/>
    <property type="match status" value="1"/>
</dbReference>
<feature type="domain" description="F-box" evidence="2">
    <location>
        <begin position="15"/>
        <end position="64"/>
    </location>
</feature>
<evidence type="ECO:0000256" key="1">
    <source>
        <dbReference type="SAM" id="Coils"/>
    </source>
</evidence>
<evidence type="ECO:0000313" key="3">
    <source>
        <dbReference type="EMBL" id="KAK3046913.1"/>
    </source>
</evidence>
<evidence type="ECO:0000259" key="2">
    <source>
        <dbReference type="PROSITE" id="PS50181"/>
    </source>
</evidence>
<evidence type="ECO:0000313" key="4">
    <source>
        <dbReference type="Proteomes" id="UP001271007"/>
    </source>
</evidence>
<reference evidence="3" key="1">
    <citation type="submission" date="2023-04" db="EMBL/GenBank/DDBJ databases">
        <title>Black Yeasts Isolated from many extreme environments.</title>
        <authorList>
            <person name="Coleine C."/>
            <person name="Stajich J.E."/>
            <person name="Selbmann L."/>
        </authorList>
    </citation>
    <scope>NUCLEOTIDE SEQUENCE</scope>
    <source>
        <strain evidence="3">CCFEE 5312</strain>
    </source>
</reference>
<sequence>MAESSTHAALTSAGGPGLIDLPAELTERIAQFCDPYDLIALRQANREIEAKVLRTFIKAHFTERAFLISYEPSLRTLNQVVKHPRFGKALKKLTFCFHELPQWDKSRRGCSLLSSDEMRYPAEAANRARAQRRSEEETYDKLIEQQERFQEQHADYDLLTTIFARLKLLNSKMDIKLRSLGYFDDDKSATHGRALRVTTGEELIPGYENRSNRVIEALAQSALPVETLTVAYEEWKWFLLSFGSQTMLEYSSRLLAGLKHLSLRHTGRLLPGNIRVKQVPQILSAARNLETLSLDTPGNTRAWMQEPYTLELHFPALTKFSIHGCLLDITQVTDFICRHKALRAVNIITCHFLIEEPNEEDDDVDLPVAEHDEGLVKMLNGNTGVSGLHVKKLHSARVGVRVRLLLDGTCEL</sequence>
<proteinExistence type="predicted"/>
<accession>A0AAJ0DBZ3</accession>
<dbReference type="InterPro" id="IPR001810">
    <property type="entry name" value="F-box_dom"/>
</dbReference>
<name>A0AAJ0DBZ3_9PEZI</name>
<organism evidence="3 4">
    <name type="scientific">Extremus antarcticus</name>
    <dbReference type="NCBI Taxonomy" id="702011"/>
    <lineage>
        <taxon>Eukaryota</taxon>
        <taxon>Fungi</taxon>
        <taxon>Dikarya</taxon>
        <taxon>Ascomycota</taxon>
        <taxon>Pezizomycotina</taxon>
        <taxon>Dothideomycetes</taxon>
        <taxon>Dothideomycetidae</taxon>
        <taxon>Mycosphaerellales</taxon>
        <taxon>Extremaceae</taxon>
        <taxon>Extremus</taxon>
    </lineage>
</organism>
<gene>
    <name evidence="3" type="ORF">LTR09_011664</name>
</gene>
<dbReference type="PROSITE" id="PS50181">
    <property type="entry name" value="FBOX"/>
    <property type="match status" value="1"/>
</dbReference>